<organism evidence="2 3">
    <name type="scientific">Phanerochaete sordida</name>
    <dbReference type="NCBI Taxonomy" id="48140"/>
    <lineage>
        <taxon>Eukaryota</taxon>
        <taxon>Fungi</taxon>
        <taxon>Dikarya</taxon>
        <taxon>Basidiomycota</taxon>
        <taxon>Agaricomycotina</taxon>
        <taxon>Agaricomycetes</taxon>
        <taxon>Polyporales</taxon>
        <taxon>Phanerochaetaceae</taxon>
        <taxon>Phanerochaete</taxon>
    </lineage>
</organism>
<dbReference type="Proteomes" id="UP000703269">
    <property type="component" value="Unassembled WGS sequence"/>
</dbReference>
<evidence type="ECO:0000313" key="2">
    <source>
        <dbReference type="EMBL" id="GJE88367.1"/>
    </source>
</evidence>
<reference evidence="2 3" key="1">
    <citation type="submission" date="2021-08" db="EMBL/GenBank/DDBJ databases">
        <title>Draft Genome Sequence of Phanerochaete sordida strain YK-624.</title>
        <authorList>
            <person name="Mori T."/>
            <person name="Dohra H."/>
            <person name="Suzuki T."/>
            <person name="Kawagishi H."/>
            <person name="Hirai H."/>
        </authorList>
    </citation>
    <scope>NUCLEOTIDE SEQUENCE [LARGE SCALE GENOMIC DNA]</scope>
    <source>
        <strain evidence="2 3">YK-624</strain>
    </source>
</reference>
<gene>
    <name evidence="2" type="ORF">PsYK624_044500</name>
</gene>
<sequence>MFGLYRSSTNAPTTWCSIFVVGITEATMQTRHTGLHLRNFYAAVFHALGDTVSLILGVLRVMTLYKSTTEKTTAVTSYSSLTLNIVKPVLLRRLIQ</sequence>
<name>A0A9P3G5B2_9APHY</name>
<accession>A0A9P3G5B2</accession>
<feature type="transmembrane region" description="Helical" evidence="1">
    <location>
        <begin position="40"/>
        <end position="59"/>
    </location>
</feature>
<keyword evidence="1" id="KW-1133">Transmembrane helix</keyword>
<protein>
    <submittedName>
        <fullName evidence="2">Uncharacterized protein</fullName>
    </submittedName>
</protein>
<keyword evidence="1" id="KW-0812">Transmembrane</keyword>
<evidence type="ECO:0000313" key="3">
    <source>
        <dbReference type="Proteomes" id="UP000703269"/>
    </source>
</evidence>
<dbReference type="EMBL" id="BPQB01000009">
    <property type="protein sequence ID" value="GJE88367.1"/>
    <property type="molecule type" value="Genomic_DNA"/>
</dbReference>
<evidence type="ECO:0000256" key="1">
    <source>
        <dbReference type="SAM" id="Phobius"/>
    </source>
</evidence>
<dbReference type="AlphaFoldDB" id="A0A9P3G5B2"/>
<comment type="caution">
    <text evidence="2">The sequence shown here is derived from an EMBL/GenBank/DDBJ whole genome shotgun (WGS) entry which is preliminary data.</text>
</comment>
<keyword evidence="1" id="KW-0472">Membrane</keyword>
<keyword evidence="3" id="KW-1185">Reference proteome</keyword>
<proteinExistence type="predicted"/>